<evidence type="ECO:0000256" key="4">
    <source>
        <dbReference type="ARBA" id="ARBA00023015"/>
    </source>
</evidence>
<dbReference type="CDD" id="cd00619">
    <property type="entry name" value="Terminator_NusB"/>
    <property type="match status" value="1"/>
</dbReference>
<evidence type="ECO:0000256" key="3">
    <source>
        <dbReference type="ARBA" id="ARBA00022884"/>
    </source>
</evidence>
<dbReference type="Gene3D" id="1.10.940.10">
    <property type="entry name" value="NusB-like"/>
    <property type="match status" value="1"/>
</dbReference>
<evidence type="ECO:0000256" key="5">
    <source>
        <dbReference type="ARBA" id="ARBA00023163"/>
    </source>
</evidence>
<keyword evidence="5 6" id="KW-0804">Transcription</keyword>
<dbReference type="InterPro" id="IPR011605">
    <property type="entry name" value="NusB_fam"/>
</dbReference>
<dbReference type="GeneID" id="87598303"/>
<dbReference type="GO" id="GO:0003723">
    <property type="term" value="F:RNA binding"/>
    <property type="evidence" value="ECO:0007669"/>
    <property type="project" value="UniProtKB-UniRule"/>
</dbReference>
<proteinExistence type="inferred from homology"/>
<feature type="domain" description="NusB/RsmB/TIM44" evidence="7">
    <location>
        <begin position="6"/>
        <end position="125"/>
    </location>
</feature>
<comment type="caution">
    <text evidence="8">The sequence shown here is derived from an EMBL/GenBank/DDBJ whole genome shotgun (WGS) entry which is preliminary data.</text>
</comment>
<dbReference type="RefSeq" id="WP_010898933.1">
    <property type="nucleotide sequence ID" value="NZ_CP040441.1"/>
</dbReference>
<dbReference type="InterPro" id="IPR035926">
    <property type="entry name" value="NusB-like_sf"/>
</dbReference>
<dbReference type="EMBL" id="LILD01000001">
    <property type="protein sequence ID" value="KOO38432.1"/>
    <property type="molecule type" value="Genomic_DNA"/>
</dbReference>
<keyword evidence="3 6" id="KW-0694">RNA-binding</keyword>
<keyword evidence="4 6" id="KW-0805">Transcription regulation</keyword>
<reference evidence="8" key="1">
    <citation type="submission" date="2015-08" db="EMBL/GenBank/DDBJ databases">
        <title>Complete DNA Sequence of Pseudomonas syringae pv. actinidiae, the Causal Agent of Kiwifruit Canker Disease.</title>
        <authorList>
            <person name="Rikkerink E.H.A."/>
            <person name="Fineran P.C."/>
        </authorList>
    </citation>
    <scope>NUCLEOTIDE SEQUENCE</scope>
    <source>
        <strain evidence="8">DSM 13666</strain>
    </source>
</reference>
<protein>
    <recommendedName>
        <fullName evidence="6">Transcription antitermination protein NusB</fullName>
    </recommendedName>
    <alternativeName>
        <fullName evidence="6">Antitermination factor NusB</fullName>
    </alternativeName>
</protein>
<organism evidence="8">
    <name type="scientific">Halalkalibacterium halodurans</name>
    <name type="common">Bacillus halodurans</name>
    <dbReference type="NCBI Taxonomy" id="86665"/>
    <lineage>
        <taxon>Bacteria</taxon>
        <taxon>Bacillati</taxon>
        <taxon>Bacillota</taxon>
        <taxon>Bacilli</taxon>
        <taxon>Bacillales</taxon>
        <taxon>Bacillaceae</taxon>
        <taxon>Halalkalibacterium (ex Joshi et al. 2022)</taxon>
    </lineage>
</organism>
<comment type="similarity">
    <text evidence="1 6">Belongs to the NusB family.</text>
</comment>
<dbReference type="PATRIC" id="fig|136160.3.peg.1462"/>
<dbReference type="PANTHER" id="PTHR11078:SF3">
    <property type="entry name" value="ANTITERMINATION NUSB DOMAIN-CONTAINING PROTEIN"/>
    <property type="match status" value="1"/>
</dbReference>
<evidence type="ECO:0000256" key="1">
    <source>
        <dbReference type="ARBA" id="ARBA00005952"/>
    </source>
</evidence>
<gene>
    <name evidence="6" type="primary">nusB</name>
    <name evidence="8" type="ORF">AMD02_05840</name>
</gene>
<dbReference type="GO" id="GO:0005829">
    <property type="term" value="C:cytosol"/>
    <property type="evidence" value="ECO:0007669"/>
    <property type="project" value="TreeGrafter"/>
</dbReference>
<dbReference type="Pfam" id="PF01029">
    <property type="entry name" value="NusB"/>
    <property type="match status" value="1"/>
</dbReference>
<evidence type="ECO:0000256" key="2">
    <source>
        <dbReference type="ARBA" id="ARBA00022814"/>
    </source>
</evidence>
<dbReference type="NCBIfam" id="TIGR01951">
    <property type="entry name" value="nusB"/>
    <property type="match status" value="1"/>
</dbReference>
<dbReference type="SUPFAM" id="SSF48013">
    <property type="entry name" value="NusB-like"/>
    <property type="match status" value="1"/>
</dbReference>
<dbReference type="GO" id="GO:0031564">
    <property type="term" value="P:transcription antitermination"/>
    <property type="evidence" value="ECO:0007669"/>
    <property type="project" value="UniProtKB-KW"/>
</dbReference>
<dbReference type="SMR" id="A0A0M0KIJ6"/>
<dbReference type="AlphaFoldDB" id="A0A0M0KIJ6"/>
<dbReference type="HAMAP" id="MF_00073">
    <property type="entry name" value="NusB"/>
    <property type="match status" value="1"/>
</dbReference>
<accession>A0A0M0KIJ6</accession>
<evidence type="ECO:0000256" key="6">
    <source>
        <dbReference type="HAMAP-Rule" id="MF_00073"/>
    </source>
</evidence>
<keyword evidence="2 6" id="KW-0889">Transcription antitermination</keyword>
<evidence type="ECO:0000259" key="7">
    <source>
        <dbReference type="Pfam" id="PF01029"/>
    </source>
</evidence>
<accession>A0A4Y7WVZ1</accession>
<name>A0A0M0KIJ6_ALKHA</name>
<dbReference type="OMA" id="DRMPVVD"/>
<evidence type="ECO:0000313" key="8">
    <source>
        <dbReference type="EMBL" id="KOO38432.1"/>
    </source>
</evidence>
<dbReference type="InterPro" id="IPR006027">
    <property type="entry name" value="NusB_RsmB_TIM44"/>
</dbReference>
<sequence>MNRRLSRLRAVQALYQMDVIDTSMEKAIESVLDEGEEASSFMSDLVSGTVTHQEELDRLYADHLQGWTVDRIGNVDRAILRMALYELYYVDDIPKNVSFNEAIELAKAFGGEDAGRFINGVLSKTMEAYKPKDK</sequence>
<dbReference type="PANTHER" id="PTHR11078">
    <property type="entry name" value="N UTILIZATION SUBSTANCE PROTEIN B-RELATED"/>
    <property type="match status" value="1"/>
</dbReference>
<comment type="function">
    <text evidence="6">Involved in transcription antitermination. Required for transcription of ribosomal RNA (rRNA) genes. Binds specifically to the boxA antiterminator sequence of the ribosomal RNA (rrn) operons.</text>
</comment>
<dbReference type="GO" id="GO:0006353">
    <property type="term" value="P:DNA-templated transcription termination"/>
    <property type="evidence" value="ECO:0007669"/>
    <property type="project" value="UniProtKB-UniRule"/>
</dbReference>